<evidence type="ECO:0000256" key="11">
    <source>
        <dbReference type="SAM" id="SignalP"/>
    </source>
</evidence>
<comment type="caution">
    <text evidence="15">The sequence shown here is derived from an EMBL/GenBank/DDBJ whole genome shotgun (WGS) entry which is preliminary data.</text>
</comment>
<sequence>MVTQPTFAKPFPLFPLLYSLFFLPFFSDAQTIVGNIKTGASLTATENNSSSWVSPSGDFAFGFHQLNTNQNLFLLAIWYNKIPEKTLVWYANGDNPAPFGSKVQLYADKGLVLSSPQGERLWSSEIRGGALVNGGLMGDSGNFMVLGSNSTLWESFKFPVDTILPTQILDKGMVVSAKQSETSFGMGRFRLVFQSDGNLVLTTINLPSEHLNEPYFATGTAAGVSSSPGVQFVFNETGDLFVSRENGEIHLLTQGITASAKDVYFRATLGSDGVFALYTHPKSASNGGDPKWTSIWFVPDNICTASLVTTSSGVCGFNSICSLADDGRPTCACPKGYTPMDPNDEFGNCKPNFTLSCDVEQAGVAAEELYEFEVLINVDWPLADYVLLEPFTEKQCQNSCMHDCMCWTRRQVLEEESPLVQRASRSRSRWRKGSSQTPERPLHSLSITTEMVLRGKYNISQAMPASLVSCRPSHLWKVICSVWETVRLNVVWNIGDGQQVDFWNDPWLESLGPLVVYLRNPGAVGSCTVATMVDELGNWDWPKLQPLLPHNVLLHLSAIKPPRSGFTCDFPGWARSHDRTFSVRSAYEALRDSSLSVSNAAWKVIAGFRGLQRIKTFLWLLAKDRLLTNAERVRRHLSSSARCEACGAAVESAQHIFRECPIAVAVWKGLIKRDKWVEFMSLGSLEWIRRNLSSPTHFAIALADWDLHFGVILWSLWTRRNAIIFDPDSIDMLSVSDRSRWLWDDMRAVCALEGNPRSDHASIDGVLPSSRANARWVSPPMDWVKLNVDGARDHGTDFAACGGLIRDHDGRWVRGFARSVGICSPIEFELWAVHEGLVQAWVLGLKRVVVEVDSTLVLRLLSQRSCRESSMTIVQHIFSLLSRDWSIKFVHAYRESNAVADSLAKSVALGLLEFRIFVDPSHFIFALLQALNGVFMEKKDKGTMSKMDGYEVIEQIGRGAFGAAFLVLHKAEKKKYVLKKIRLAKQTEKFKRTAHQEMNLIAKLNNPYIVEHKDGWVEKESYVCIVTSYCEGGDMAEIIKKSRGTYFPEKRLCKWLTQLLLAVDYLHSNRVLHRDLKCSNIFLTEHGDVRLGDFGLAKLLNHEDLTSTVVGTPNYMCPELLADIPYGYKSDIWSLGCCMFEIAAHQPAFRAPDMAGLVNKINRSTISPLPTVYSSALKQLIRTMLRKNPEHRPTAAELLRHTHLQPYLAQCQNLSPVFLPVKSEVSSIKRKPKGSPLPNKYVTGTPQGGRTSPKELKAFHEGKTDAFKVHPPLADDPGSSRIIFECTSSRKDTPRESFQPIEEAGKKGKQDNENHCKELATLDSKGSNGDFELIQAPETPEKTTIETKWRFQPESQVKTMENPEERSIMSTLTMLHDYERKIKQDPLSLQRAEALESLLEICASLLKQQRLEELAGVLRPFGEEAVSSRETAIWLTKSLMNAKNKIPADHRK</sequence>
<dbReference type="InterPro" id="IPR000719">
    <property type="entry name" value="Prot_kinase_dom"/>
</dbReference>
<evidence type="ECO:0000256" key="6">
    <source>
        <dbReference type="ARBA" id="ARBA00022840"/>
    </source>
</evidence>
<dbReference type="InterPro" id="IPR044730">
    <property type="entry name" value="RNase_H-like_dom_plant"/>
</dbReference>
<dbReference type="SUPFAM" id="SSF51110">
    <property type="entry name" value="alpha-D-mannose-specific plant lectins"/>
    <property type="match status" value="2"/>
</dbReference>
<dbReference type="CDD" id="cd06222">
    <property type="entry name" value="RNase_H_like"/>
    <property type="match status" value="1"/>
</dbReference>
<evidence type="ECO:0000259" key="12">
    <source>
        <dbReference type="PROSITE" id="PS50011"/>
    </source>
</evidence>
<dbReference type="SUPFAM" id="SSF56112">
    <property type="entry name" value="Protein kinase-like (PK-like)"/>
    <property type="match status" value="1"/>
</dbReference>
<evidence type="ECO:0000256" key="7">
    <source>
        <dbReference type="ARBA" id="ARBA00023157"/>
    </source>
</evidence>
<reference evidence="15 16" key="1">
    <citation type="journal article" date="2024" name="G3 (Bethesda)">
        <title>Genome assembly of Hibiscus sabdariffa L. provides insights into metabolisms of medicinal natural products.</title>
        <authorList>
            <person name="Kim T."/>
        </authorList>
    </citation>
    <scope>NUCLEOTIDE SEQUENCE [LARGE SCALE GENOMIC DNA]</scope>
    <source>
        <strain evidence="15">TK-2024</strain>
        <tissue evidence="15">Old leaves</tissue>
    </source>
</reference>
<dbReference type="SMART" id="SM00220">
    <property type="entry name" value="S_TKc"/>
    <property type="match status" value="1"/>
</dbReference>
<protein>
    <recommendedName>
        <fullName evidence="17">Non-specific serine/threonine protein kinase</fullName>
    </recommendedName>
</protein>
<dbReference type="PROSITE" id="PS50879">
    <property type="entry name" value="RNASE_H_1"/>
    <property type="match status" value="1"/>
</dbReference>
<evidence type="ECO:0008006" key="17">
    <source>
        <dbReference type="Google" id="ProtNLM"/>
    </source>
</evidence>
<dbReference type="InterPro" id="IPR026960">
    <property type="entry name" value="RVT-Znf"/>
</dbReference>
<name>A0ABR2RQL4_9ROSI</name>
<feature type="signal peptide" evidence="11">
    <location>
        <begin position="1"/>
        <end position="29"/>
    </location>
</feature>
<evidence type="ECO:0000256" key="3">
    <source>
        <dbReference type="ARBA" id="ARBA00022729"/>
    </source>
</evidence>
<dbReference type="Gene3D" id="3.30.420.10">
    <property type="entry name" value="Ribonuclease H-like superfamily/Ribonuclease H"/>
    <property type="match status" value="1"/>
</dbReference>
<gene>
    <name evidence="15" type="ORF">V6N11_006343</name>
</gene>
<evidence type="ECO:0000313" key="15">
    <source>
        <dbReference type="EMBL" id="KAK9015226.1"/>
    </source>
</evidence>
<dbReference type="Gene3D" id="3.30.200.20">
    <property type="entry name" value="Phosphorylase Kinase, domain 1"/>
    <property type="match status" value="1"/>
</dbReference>
<dbReference type="PANTHER" id="PTHR43671">
    <property type="entry name" value="SERINE/THREONINE-PROTEIN KINASE NEK"/>
    <property type="match status" value="1"/>
</dbReference>
<feature type="domain" description="RNase H type-1" evidence="13">
    <location>
        <begin position="780"/>
        <end position="909"/>
    </location>
</feature>
<evidence type="ECO:0000256" key="1">
    <source>
        <dbReference type="ARBA" id="ARBA00010886"/>
    </source>
</evidence>
<evidence type="ECO:0000256" key="2">
    <source>
        <dbReference type="ARBA" id="ARBA00022679"/>
    </source>
</evidence>
<dbReference type="InterPro" id="IPR001480">
    <property type="entry name" value="Bulb-type_lectin_dom"/>
</dbReference>
<evidence type="ECO:0000313" key="16">
    <source>
        <dbReference type="Proteomes" id="UP001396334"/>
    </source>
</evidence>
<dbReference type="InterPro" id="IPR017441">
    <property type="entry name" value="Protein_kinase_ATP_BS"/>
</dbReference>
<keyword evidence="7" id="KW-1015">Disulfide bond</keyword>
<comment type="similarity">
    <text evidence="1">Belongs to the protein kinase superfamily. NEK Ser/Thr protein kinase family. NIMA subfamily.</text>
</comment>
<dbReference type="EMBL" id="JBBPBN010000021">
    <property type="protein sequence ID" value="KAK9015226.1"/>
    <property type="molecule type" value="Genomic_DNA"/>
</dbReference>
<keyword evidence="8" id="KW-0325">Glycoprotein</keyword>
<evidence type="ECO:0000259" key="13">
    <source>
        <dbReference type="PROSITE" id="PS50879"/>
    </source>
</evidence>
<feature type="domain" description="Bulb-type lectin" evidence="14">
    <location>
        <begin position="37"/>
        <end position="158"/>
    </location>
</feature>
<dbReference type="InterPro" id="IPR012337">
    <property type="entry name" value="RNaseH-like_sf"/>
</dbReference>
<dbReference type="InterPro" id="IPR036397">
    <property type="entry name" value="RNaseH_sf"/>
</dbReference>
<keyword evidence="5" id="KW-0418">Kinase</keyword>
<organism evidence="15 16">
    <name type="scientific">Hibiscus sabdariffa</name>
    <name type="common">roselle</name>
    <dbReference type="NCBI Taxonomy" id="183260"/>
    <lineage>
        <taxon>Eukaryota</taxon>
        <taxon>Viridiplantae</taxon>
        <taxon>Streptophyta</taxon>
        <taxon>Embryophyta</taxon>
        <taxon>Tracheophyta</taxon>
        <taxon>Spermatophyta</taxon>
        <taxon>Magnoliopsida</taxon>
        <taxon>eudicotyledons</taxon>
        <taxon>Gunneridae</taxon>
        <taxon>Pentapetalae</taxon>
        <taxon>rosids</taxon>
        <taxon>malvids</taxon>
        <taxon>Malvales</taxon>
        <taxon>Malvaceae</taxon>
        <taxon>Malvoideae</taxon>
        <taxon>Hibiscus</taxon>
    </lineage>
</organism>
<dbReference type="InterPro" id="IPR036426">
    <property type="entry name" value="Bulb-type_lectin_dom_sf"/>
</dbReference>
<feature type="region of interest" description="Disordered" evidence="10">
    <location>
        <begin position="1228"/>
        <end position="1252"/>
    </location>
</feature>
<feature type="chain" id="PRO_5046227429" description="Non-specific serine/threonine protein kinase" evidence="11">
    <location>
        <begin position="30"/>
        <end position="1452"/>
    </location>
</feature>
<dbReference type="PROSITE" id="PS00108">
    <property type="entry name" value="PROTEIN_KINASE_ST"/>
    <property type="match status" value="1"/>
</dbReference>
<dbReference type="Pfam" id="PF01453">
    <property type="entry name" value="B_lectin"/>
    <property type="match status" value="1"/>
</dbReference>
<keyword evidence="2" id="KW-0808">Transferase</keyword>
<dbReference type="PROSITE" id="PS50927">
    <property type="entry name" value="BULB_LECTIN"/>
    <property type="match status" value="1"/>
</dbReference>
<feature type="domain" description="Protein kinase" evidence="12">
    <location>
        <begin position="950"/>
        <end position="1208"/>
    </location>
</feature>
<dbReference type="Pfam" id="PF13966">
    <property type="entry name" value="zf-RVT"/>
    <property type="match status" value="1"/>
</dbReference>
<evidence type="ECO:0000256" key="8">
    <source>
        <dbReference type="ARBA" id="ARBA00023180"/>
    </source>
</evidence>
<keyword evidence="6 9" id="KW-0067">ATP-binding</keyword>
<accession>A0ABR2RQL4</accession>
<dbReference type="InterPro" id="IPR050660">
    <property type="entry name" value="NEK_Ser/Thr_kinase"/>
</dbReference>
<keyword evidence="3 11" id="KW-0732">Signal</keyword>
<dbReference type="InterPro" id="IPR008271">
    <property type="entry name" value="Ser/Thr_kinase_AS"/>
</dbReference>
<feature type="binding site" evidence="9">
    <location>
        <position position="979"/>
    </location>
    <ligand>
        <name>ATP</name>
        <dbReference type="ChEBI" id="CHEBI:30616"/>
    </ligand>
</feature>
<dbReference type="Pfam" id="PF13456">
    <property type="entry name" value="RVT_3"/>
    <property type="match status" value="1"/>
</dbReference>
<dbReference type="PROSITE" id="PS50011">
    <property type="entry name" value="PROTEIN_KINASE_DOM"/>
    <property type="match status" value="1"/>
</dbReference>
<dbReference type="InterPro" id="IPR002156">
    <property type="entry name" value="RNaseH_domain"/>
</dbReference>
<evidence type="ECO:0000256" key="5">
    <source>
        <dbReference type="ARBA" id="ARBA00022777"/>
    </source>
</evidence>
<evidence type="ECO:0000256" key="4">
    <source>
        <dbReference type="ARBA" id="ARBA00022741"/>
    </source>
</evidence>
<dbReference type="Pfam" id="PF00069">
    <property type="entry name" value="Pkinase"/>
    <property type="match status" value="1"/>
</dbReference>
<dbReference type="PROSITE" id="PS00107">
    <property type="entry name" value="PROTEIN_KINASE_ATP"/>
    <property type="match status" value="1"/>
</dbReference>
<dbReference type="PANTHER" id="PTHR43671:SF76">
    <property type="entry name" value="SERINE_THREONINE-PROTEIN KINASE NEK7"/>
    <property type="match status" value="1"/>
</dbReference>
<keyword evidence="4 9" id="KW-0547">Nucleotide-binding</keyword>
<evidence type="ECO:0000256" key="10">
    <source>
        <dbReference type="SAM" id="MobiDB-lite"/>
    </source>
</evidence>
<dbReference type="CDD" id="cd08215">
    <property type="entry name" value="STKc_Nek"/>
    <property type="match status" value="1"/>
</dbReference>
<proteinExistence type="inferred from homology"/>
<keyword evidence="16" id="KW-1185">Reference proteome</keyword>
<dbReference type="SMART" id="SM00108">
    <property type="entry name" value="B_lectin"/>
    <property type="match status" value="1"/>
</dbReference>
<dbReference type="Gene3D" id="1.10.510.10">
    <property type="entry name" value="Transferase(Phosphotransferase) domain 1"/>
    <property type="match status" value="1"/>
</dbReference>
<dbReference type="Proteomes" id="UP001396334">
    <property type="component" value="Unassembled WGS sequence"/>
</dbReference>
<evidence type="ECO:0000259" key="14">
    <source>
        <dbReference type="PROSITE" id="PS50927"/>
    </source>
</evidence>
<dbReference type="SUPFAM" id="SSF53098">
    <property type="entry name" value="Ribonuclease H-like"/>
    <property type="match status" value="1"/>
</dbReference>
<evidence type="ECO:0000256" key="9">
    <source>
        <dbReference type="PROSITE-ProRule" id="PRU10141"/>
    </source>
</evidence>
<dbReference type="Gene3D" id="2.90.10.10">
    <property type="entry name" value="Bulb-type lectin domain"/>
    <property type="match status" value="2"/>
</dbReference>
<dbReference type="InterPro" id="IPR011009">
    <property type="entry name" value="Kinase-like_dom_sf"/>
</dbReference>